<sequence>MRCSSTLDPNGPEVSWESRNNQMSIIRLLVSDNSIMSSGFVMQRLVRIARLSRSSAPYFCAYASSSKSTAAKQCRSISILRENSYILQKKAIPGEFLKWSSLGFCRTSRFATGFNPLHPKPLDSIMDVERAKTKSAEELSDIWSDYHLGRGHIGASMKASLYHLLEQRSQNCRYFVIPLWRGNGYSTMFVQVQAPHILITGLEDYKARGTQASPYFTISYYTEFAESKDLVLVRGDVVFTSKLSDSEAKWLLEIAHSFYMNDTRYKLVETFNKETRKFVFEDVLRALGMPIL</sequence>
<feature type="domain" description="Ig-like" evidence="5">
    <location>
        <begin position="1"/>
        <end position="78"/>
    </location>
</feature>
<evidence type="ECO:0000256" key="1">
    <source>
        <dbReference type="ARBA" id="ARBA00004173"/>
    </source>
</evidence>
<keyword evidence="4" id="KW-0496">Mitochondrion</keyword>
<evidence type="ECO:0000256" key="3">
    <source>
        <dbReference type="ARBA" id="ARBA00022946"/>
    </source>
</evidence>
<evidence type="ECO:0000259" key="5">
    <source>
        <dbReference type="PROSITE" id="PS50835"/>
    </source>
</evidence>
<dbReference type="InterPro" id="IPR007110">
    <property type="entry name" value="Ig-like_dom"/>
</dbReference>
<dbReference type="AlphaFoldDB" id="A0AAV0E3E8"/>
<evidence type="ECO:0000256" key="4">
    <source>
        <dbReference type="ARBA" id="ARBA00023128"/>
    </source>
</evidence>
<evidence type="ECO:0000256" key="2">
    <source>
        <dbReference type="ARBA" id="ARBA00009116"/>
    </source>
</evidence>
<organism evidence="6 7">
    <name type="scientific">Cuscuta epithymum</name>
    <dbReference type="NCBI Taxonomy" id="186058"/>
    <lineage>
        <taxon>Eukaryota</taxon>
        <taxon>Viridiplantae</taxon>
        <taxon>Streptophyta</taxon>
        <taxon>Embryophyta</taxon>
        <taxon>Tracheophyta</taxon>
        <taxon>Spermatophyta</taxon>
        <taxon>Magnoliopsida</taxon>
        <taxon>eudicotyledons</taxon>
        <taxon>Gunneridae</taxon>
        <taxon>Pentapetalae</taxon>
        <taxon>asterids</taxon>
        <taxon>lamiids</taxon>
        <taxon>Solanales</taxon>
        <taxon>Convolvulaceae</taxon>
        <taxon>Cuscuteae</taxon>
        <taxon>Cuscuta</taxon>
        <taxon>Cuscuta subgen. Cuscuta</taxon>
    </lineage>
</organism>
<dbReference type="Pfam" id="PF06644">
    <property type="entry name" value="ATP11"/>
    <property type="match status" value="1"/>
</dbReference>
<keyword evidence="7" id="KW-1185">Reference proteome</keyword>
<dbReference type="PROSITE" id="PS50835">
    <property type="entry name" value="IG_LIKE"/>
    <property type="match status" value="1"/>
</dbReference>
<accession>A0AAV0E3E8</accession>
<dbReference type="InterPro" id="IPR010591">
    <property type="entry name" value="ATP11"/>
</dbReference>
<keyword evidence="3" id="KW-0809">Transit peptide</keyword>
<dbReference type="PANTHER" id="PTHR13126:SF0">
    <property type="entry name" value="ATP SYNTHASE MITOCHONDRIAL F1 COMPLEX ASSEMBLY FACTOR 1"/>
    <property type="match status" value="1"/>
</dbReference>
<dbReference type="Proteomes" id="UP001152523">
    <property type="component" value="Unassembled WGS sequence"/>
</dbReference>
<proteinExistence type="inferred from homology"/>
<dbReference type="GO" id="GO:0033615">
    <property type="term" value="P:mitochondrial proton-transporting ATP synthase complex assembly"/>
    <property type="evidence" value="ECO:0007669"/>
    <property type="project" value="TreeGrafter"/>
</dbReference>
<evidence type="ECO:0000313" key="7">
    <source>
        <dbReference type="Proteomes" id="UP001152523"/>
    </source>
</evidence>
<protein>
    <recommendedName>
        <fullName evidence="5">Ig-like domain-containing protein</fullName>
    </recommendedName>
</protein>
<gene>
    <name evidence="6" type="ORF">CEPIT_LOCUS20608</name>
</gene>
<dbReference type="EMBL" id="CAMAPF010000219">
    <property type="protein sequence ID" value="CAH9114220.1"/>
    <property type="molecule type" value="Genomic_DNA"/>
</dbReference>
<comment type="subcellular location">
    <subcellularLocation>
        <location evidence="1">Mitochondrion</location>
    </subcellularLocation>
</comment>
<dbReference type="GO" id="GO:0005739">
    <property type="term" value="C:mitochondrion"/>
    <property type="evidence" value="ECO:0007669"/>
    <property type="project" value="UniProtKB-SubCell"/>
</dbReference>
<comment type="similarity">
    <text evidence="2">Belongs to the ATP11 family.</text>
</comment>
<reference evidence="6" key="1">
    <citation type="submission" date="2022-07" db="EMBL/GenBank/DDBJ databases">
        <authorList>
            <person name="Macas J."/>
            <person name="Novak P."/>
            <person name="Neumann P."/>
        </authorList>
    </citation>
    <scope>NUCLEOTIDE SEQUENCE</scope>
</reference>
<dbReference type="PANTHER" id="PTHR13126">
    <property type="entry name" value="CHAPERONE ATP11"/>
    <property type="match status" value="1"/>
</dbReference>
<comment type="caution">
    <text evidence="6">The sequence shown here is derived from an EMBL/GenBank/DDBJ whole genome shotgun (WGS) entry which is preliminary data.</text>
</comment>
<name>A0AAV0E3E8_9ASTE</name>
<evidence type="ECO:0000313" key="6">
    <source>
        <dbReference type="EMBL" id="CAH9114220.1"/>
    </source>
</evidence>